<proteinExistence type="predicted"/>
<feature type="compositionally biased region" description="Basic residues" evidence="1">
    <location>
        <begin position="36"/>
        <end position="55"/>
    </location>
</feature>
<protein>
    <submittedName>
        <fullName evidence="2">Uncharacterized protein</fullName>
    </submittedName>
</protein>
<evidence type="ECO:0000313" key="2">
    <source>
        <dbReference type="EMBL" id="MED6173091.1"/>
    </source>
</evidence>
<comment type="caution">
    <text evidence="2">The sequence shown here is derived from an EMBL/GenBank/DDBJ whole genome shotgun (WGS) entry which is preliminary data.</text>
</comment>
<gene>
    <name evidence="2" type="ORF">PIB30_056032</name>
</gene>
<organism evidence="2 3">
    <name type="scientific">Stylosanthes scabra</name>
    <dbReference type="NCBI Taxonomy" id="79078"/>
    <lineage>
        <taxon>Eukaryota</taxon>
        <taxon>Viridiplantae</taxon>
        <taxon>Streptophyta</taxon>
        <taxon>Embryophyta</taxon>
        <taxon>Tracheophyta</taxon>
        <taxon>Spermatophyta</taxon>
        <taxon>Magnoliopsida</taxon>
        <taxon>eudicotyledons</taxon>
        <taxon>Gunneridae</taxon>
        <taxon>Pentapetalae</taxon>
        <taxon>rosids</taxon>
        <taxon>fabids</taxon>
        <taxon>Fabales</taxon>
        <taxon>Fabaceae</taxon>
        <taxon>Papilionoideae</taxon>
        <taxon>50 kb inversion clade</taxon>
        <taxon>dalbergioids sensu lato</taxon>
        <taxon>Dalbergieae</taxon>
        <taxon>Pterocarpus clade</taxon>
        <taxon>Stylosanthes</taxon>
    </lineage>
</organism>
<dbReference type="Proteomes" id="UP001341840">
    <property type="component" value="Unassembled WGS sequence"/>
</dbReference>
<keyword evidence="3" id="KW-1185">Reference proteome</keyword>
<dbReference type="EMBL" id="JASCZI010151478">
    <property type="protein sequence ID" value="MED6173091.1"/>
    <property type="molecule type" value="Genomic_DNA"/>
</dbReference>
<feature type="region of interest" description="Disordered" evidence="1">
    <location>
        <begin position="24"/>
        <end position="95"/>
    </location>
</feature>
<reference evidence="2 3" key="1">
    <citation type="journal article" date="2023" name="Plants (Basel)">
        <title>Bridging the Gap: Combining Genomics and Transcriptomics Approaches to Understand Stylosanthes scabra, an Orphan Legume from the Brazilian Caatinga.</title>
        <authorList>
            <person name="Ferreira-Neto J.R.C."/>
            <person name="da Silva M.D."/>
            <person name="Binneck E."/>
            <person name="de Melo N.F."/>
            <person name="da Silva R.H."/>
            <person name="de Melo A.L.T.M."/>
            <person name="Pandolfi V."/>
            <person name="Bustamante F.O."/>
            <person name="Brasileiro-Vidal A.C."/>
            <person name="Benko-Iseppon A.M."/>
        </authorList>
    </citation>
    <scope>NUCLEOTIDE SEQUENCE [LARGE SCALE GENOMIC DNA]</scope>
    <source>
        <tissue evidence="2">Leaves</tissue>
    </source>
</reference>
<evidence type="ECO:0000313" key="3">
    <source>
        <dbReference type="Proteomes" id="UP001341840"/>
    </source>
</evidence>
<sequence>MGDTLRKELKGSSSAASVDYILEWGHPLGEDEGVVKNRKMKAKKERLQKKNSKKKASSEYEFEEESEESSSEESDLESDLEETRSEELIQKKQKT</sequence>
<feature type="compositionally biased region" description="Acidic residues" evidence="1">
    <location>
        <begin position="60"/>
        <end position="80"/>
    </location>
</feature>
<evidence type="ECO:0000256" key="1">
    <source>
        <dbReference type="SAM" id="MobiDB-lite"/>
    </source>
</evidence>
<accession>A0ABU6VIK8</accession>
<name>A0ABU6VIK8_9FABA</name>
<feature type="compositionally biased region" description="Basic and acidic residues" evidence="1">
    <location>
        <begin position="81"/>
        <end position="95"/>
    </location>
</feature>